<reference evidence="1" key="1">
    <citation type="submission" date="2024-01" db="EMBL/GenBank/DDBJ databases">
        <authorList>
            <person name="Webb A."/>
        </authorList>
    </citation>
    <scope>NUCLEOTIDE SEQUENCE</scope>
    <source>
        <strain evidence="1">Pm1</strain>
    </source>
</reference>
<protein>
    <submittedName>
        <fullName evidence="1">Uncharacterized protein</fullName>
    </submittedName>
</protein>
<gene>
    <name evidence="1" type="ORF">PM001_LOCUS17962</name>
</gene>
<dbReference type="AlphaFoldDB" id="A0AAV1UGK5"/>
<dbReference type="EMBL" id="CAKLBY020000192">
    <property type="protein sequence ID" value="CAK7932812.1"/>
    <property type="molecule type" value="Genomic_DNA"/>
</dbReference>
<dbReference type="Proteomes" id="UP001162060">
    <property type="component" value="Unassembled WGS sequence"/>
</dbReference>
<comment type="caution">
    <text evidence="1">The sequence shown here is derived from an EMBL/GenBank/DDBJ whole genome shotgun (WGS) entry which is preliminary data.</text>
</comment>
<organism evidence="1 2">
    <name type="scientific">Peronospora matthiolae</name>
    <dbReference type="NCBI Taxonomy" id="2874970"/>
    <lineage>
        <taxon>Eukaryota</taxon>
        <taxon>Sar</taxon>
        <taxon>Stramenopiles</taxon>
        <taxon>Oomycota</taxon>
        <taxon>Peronosporomycetes</taxon>
        <taxon>Peronosporales</taxon>
        <taxon>Peronosporaceae</taxon>
        <taxon>Peronospora</taxon>
    </lineage>
</organism>
<accession>A0AAV1UGK5</accession>
<evidence type="ECO:0000313" key="1">
    <source>
        <dbReference type="EMBL" id="CAK7932812.1"/>
    </source>
</evidence>
<proteinExistence type="predicted"/>
<sequence>MYPKQGTRALASKFVCLCFPFGVQWNLRPRRRAVLHPEFDSLSLSRSLQLLD</sequence>
<name>A0AAV1UGK5_9STRA</name>
<evidence type="ECO:0000313" key="2">
    <source>
        <dbReference type="Proteomes" id="UP001162060"/>
    </source>
</evidence>